<dbReference type="InterPro" id="IPR036890">
    <property type="entry name" value="HATPase_C_sf"/>
</dbReference>
<evidence type="ECO:0000313" key="4">
    <source>
        <dbReference type="Proteomes" id="UP001144036"/>
    </source>
</evidence>
<dbReference type="RefSeq" id="WP_270157152.1">
    <property type="nucleotide sequence ID" value="NZ_JAPNNL010000100.1"/>
</dbReference>
<protein>
    <submittedName>
        <fullName evidence="3">ATP-binding protein</fullName>
    </submittedName>
</protein>
<dbReference type="CDD" id="cd16936">
    <property type="entry name" value="HATPase_RsbW-like"/>
    <property type="match status" value="1"/>
</dbReference>
<name>A0ABT4SGL6_9ACTN</name>
<sequence>MRGQVFSATFASGGLTLLRRAVMACAAEEGWAGRGLEDFVVVVNEIVTNAVRHGGGGGRLRLWRWHGRLWCEVADDGPGLPPGWSTATPPPVGSEAGGRGLWLARRLCDQLMIVSGPAGTTVTFAARPRSP</sequence>
<dbReference type="PANTHER" id="PTHR35526:SF3">
    <property type="entry name" value="ANTI-SIGMA-F FACTOR RSBW"/>
    <property type="match status" value="1"/>
</dbReference>
<dbReference type="InterPro" id="IPR003594">
    <property type="entry name" value="HATPase_dom"/>
</dbReference>
<dbReference type="Pfam" id="PF13581">
    <property type="entry name" value="HATPase_c_2"/>
    <property type="match status" value="1"/>
</dbReference>
<feature type="domain" description="Histidine kinase/HSP90-like ATPase" evidence="2">
    <location>
        <begin position="35"/>
        <end position="130"/>
    </location>
</feature>
<organism evidence="3 4">
    <name type="scientific">Nonomuraea corallina</name>
    <dbReference type="NCBI Taxonomy" id="2989783"/>
    <lineage>
        <taxon>Bacteria</taxon>
        <taxon>Bacillati</taxon>
        <taxon>Actinomycetota</taxon>
        <taxon>Actinomycetes</taxon>
        <taxon>Streptosporangiales</taxon>
        <taxon>Streptosporangiaceae</taxon>
        <taxon>Nonomuraea</taxon>
    </lineage>
</organism>
<proteinExistence type="predicted"/>
<dbReference type="GO" id="GO:0005524">
    <property type="term" value="F:ATP binding"/>
    <property type="evidence" value="ECO:0007669"/>
    <property type="project" value="UniProtKB-KW"/>
</dbReference>
<reference evidence="3" key="1">
    <citation type="submission" date="2022-11" db="EMBL/GenBank/DDBJ databases">
        <title>Nonomuraea corallina sp. nov., a new species of the genus Nonomuraea isolated from sea side sediment in Thai sea.</title>
        <authorList>
            <person name="Ngamcharungchit C."/>
            <person name="Matsumoto A."/>
            <person name="Suriyachadkun C."/>
            <person name="Panbangred W."/>
            <person name="Inahashi Y."/>
            <person name="Intra B."/>
        </authorList>
    </citation>
    <scope>NUCLEOTIDE SEQUENCE</scope>
    <source>
        <strain evidence="3">MCN248</strain>
    </source>
</reference>
<dbReference type="PANTHER" id="PTHR35526">
    <property type="entry name" value="ANTI-SIGMA-F FACTOR RSBW-RELATED"/>
    <property type="match status" value="1"/>
</dbReference>
<keyword evidence="1" id="KW-0418">Kinase</keyword>
<evidence type="ECO:0000259" key="2">
    <source>
        <dbReference type="SMART" id="SM00387"/>
    </source>
</evidence>
<dbReference type="Gene3D" id="3.30.565.10">
    <property type="entry name" value="Histidine kinase-like ATPase, C-terminal domain"/>
    <property type="match status" value="1"/>
</dbReference>
<dbReference type="EMBL" id="JAPNNL010000100">
    <property type="protein sequence ID" value="MDA0636289.1"/>
    <property type="molecule type" value="Genomic_DNA"/>
</dbReference>
<evidence type="ECO:0000313" key="3">
    <source>
        <dbReference type="EMBL" id="MDA0636289.1"/>
    </source>
</evidence>
<dbReference type="InterPro" id="IPR050267">
    <property type="entry name" value="Anti-sigma-factor_SerPK"/>
</dbReference>
<keyword evidence="3" id="KW-0067">ATP-binding</keyword>
<dbReference type="SUPFAM" id="SSF55874">
    <property type="entry name" value="ATPase domain of HSP90 chaperone/DNA topoisomerase II/histidine kinase"/>
    <property type="match status" value="1"/>
</dbReference>
<comment type="caution">
    <text evidence="3">The sequence shown here is derived from an EMBL/GenBank/DDBJ whole genome shotgun (WGS) entry which is preliminary data.</text>
</comment>
<dbReference type="Proteomes" id="UP001144036">
    <property type="component" value="Unassembled WGS sequence"/>
</dbReference>
<keyword evidence="3" id="KW-0547">Nucleotide-binding</keyword>
<keyword evidence="1" id="KW-0723">Serine/threonine-protein kinase</keyword>
<gene>
    <name evidence="3" type="ORF">OUY22_22945</name>
</gene>
<dbReference type="SMART" id="SM00387">
    <property type="entry name" value="HATPase_c"/>
    <property type="match status" value="1"/>
</dbReference>
<keyword evidence="1" id="KW-0808">Transferase</keyword>
<keyword evidence="4" id="KW-1185">Reference proteome</keyword>
<evidence type="ECO:0000256" key="1">
    <source>
        <dbReference type="ARBA" id="ARBA00022527"/>
    </source>
</evidence>
<accession>A0ABT4SGL6</accession>